<feature type="signal peptide" evidence="1">
    <location>
        <begin position="1"/>
        <end position="26"/>
    </location>
</feature>
<dbReference type="PANTHER" id="PTHR32015:SF1">
    <property type="entry name" value="LIPASE"/>
    <property type="match status" value="1"/>
</dbReference>
<keyword evidence="3" id="KW-1185">Reference proteome</keyword>
<evidence type="ECO:0000313" key="3">
    <source>
        <dbReference type="Proteomes" id="UP001500908"/>
    </source>
</evidence>
<accession>A0ABP7FUQ7</accession>
<name>A0ABP7FUQ7_9ACTN</name>
<sequence>MRLVLTPVAAALTLLAMALVPTTAHAQERDPVLFVHGYSGDAGNWDSMISDFIADGWQAQDLHPITYDYNASNVETAELIADEVDAVLADPAHDKVDIVAHSMGSLSSRWYVKFLGGQDHVDNWISLAGPNEGSIVELPCVQTEPSCQEVVVGSSFLSQLNSGDPTPGDVTYTTFRSLCDFIVRPSSNVTLSGADNRYAGCVGHISFLNDDGVSAEVRDILS</sequence>
<protein>
    <submittedName>
        <fullName evidence="2">Triacylglycerol lipase</fullName>
    </submittedName>
</protein>
<dbReference type="Proteomes" id="UP001500908">
    <property type="component" value="Unassembled WGS sequence"/>
</dbReference>
<feature type="chain" id="PRO_5046611147" evidence="1">
    <location>
        <begin position="27"/>
        <end position="222"/>
    </location>
</feature>
<dbReference type="RefSeq" id="WP_344971688.1">
    <property type="nucleotide sequence ID" value="NZ_BAABDD010000011.1"/>
</dbReference>
<dbReference type="InterPro" id="IPR002918">
    <property type="entry name" value="Lipase_EstA/Esterase_EstB"/>
</dbReference>
<dbReference type="SUPFAM" id="SSF53474">
    <property type="entry name" value="alpha/beta-Hydrolases"/>
    <property type="match status" value="1"/>
</dbReference>
<keyword evidence="1" id="KW-0732">Signal</keyword>
<evidence type="ECO:0000313" key="2">
    <source>
        <dbReference type="EMBL" id="GAA3746540.1"/>
    </source>
</evidence>
<reference evidence="3" key="1">
    <citation type="journal article" date="2019" name="Int. J. Syst. Evol. Microbiol.">
        <title>The Global Catalogue of Microorganisms (GCM) 10K type strain sequencing project: providing services to taxonomists for standard genome sequencing and annotation.</title>
        <authorList>
            <consortium name="The Broad Institute Genomics Platform"/>
            <consortium name="The Broad Institute Genome Sequencing Center for Infectious Disease"/>
            <person name="Wu L."/>
            <person name="Ma J."/>
        </authorList>
    </citation>
    <scope>NUCLEOTIDE SEQUENCE [LARGE SCALE GENOMIC DNA]</scope>
    <source>
        <strain evidence="3">JCM 17137</strain>
    </source>
</reference>
<gene>
    <name evidence="2" type="ORF">GCM10022402_27560</name>
</gene>
<dbReference type="PANTHER" id="PTHR32015">
    <property type="entry name" value="FASTING INDUCED LIPASE"/>
    <property type="match status" value="1"/>
</dbReference>
<evidence type="ECO:0000256" key="1">
    <source>
        <dbReference type="SAM" id="SignalP"/>
    </source>
</evidence>
<dbReference type="Gene3D" id="3.40.50.1820">
    <property type="entry name" value="alpha/beta hydrolase"/>
    <property type="match status" value="1"/>
</dbReference>
<organism evidence="2 3">
    <name type="scientific">Salinactinospora qingdaonensis</name>
    <dbReference type="NCBI Taxonomy" id="702744"/>
    <lineage>
        <taxon>Bacteria</taxon>
        <taxon>Bacillati</taxon>
        <taxon>Actinomycetota</taxon>
        <taxon>Actinomycetes</taxon>
        <taxon>Streptosporangiales</taxon>
        <taxon>Nocardiopsidaceae</taxon>
        <taxon>Salinactinospora</taxon>
    </lineage>
</organism>
<dbReference type="EMBL" id="BAABDD010000011">
    <property type="protein sequence ID" value="GAA3746540.1"/>
    <property type="molecule type" value="Genomic_DNA"/>
</dbReference>
<comment type="caution">
    <text evidence="2">The sequence shown here is derived from an EMBL/GenBank/DDBJ whole genome shotgun (WGS) entry which is preliminary data.</text>
</comment>
<proteinExistence type="predicted"/>
<dbReference type="InterPro" id="IPR029058">
    <property type="entry name" value="AB_hydrolase_fold"/>
</dbReference>
<dbReference type="Pfam" id="PF01674">
    <property type="entry name" value="Lipase_2"/>
    <property type="match status" value="1"/>
</dbReference>